<accession>A0A0R2STY5</accession>
<proteinExistence type="predicted"/>
<name>A0A0R2STY5_9GAMM</name>
<organism evidence="3 4">
    <name type="scientific">OM182 bacterium BACL3 MAG-120920-bin41</name>
    <dbReference type="NCBI Taxonomy" id="1655580"/>
    <lineage>
        <taxon>Bacteria</taxon>
        <taxon>Pseudomonadati</taxon>
        <taxon>Pseudomonadota</taxon>
        <taxon>Gammaproteobacteria</taxon>
        <taxon>OMG group</taxon>
        <taxon>OM182 clade</taxon>
    </lineage>
</organism>
<dbReference type="AlphaFoldDB" id="A0A0R2STY5"/>
<protein>
    <recommendedName>
        <fullName evidence="5">UmuC domain-containing protein</fullName>
    </recommendedName>
</protein>
<dbReference type="PANTHER" id="PTHR35369:SF2">
    <property type="entry name" value="BLR3025 PROTEIN"/>
    <property type="match status" value="1"/>
</dbReference>
<comment type="caution">
    <text evidence="3">The sequence shown here is derived from an EMBL/GenBank/DDBJ whole genome shotgun (WGS) entry which is preliminary data.</text>
</comment>
<dbReference type="PANTHER" id="PTHR35369">
    <property type="entry name" value="BLR3025 PROTEIN-RELATED"/>
    <property type="match status" value="1"/>
</dbReference>
<dbReference type="SUPFAM" id="SSF56672">
    <property type="entry name" value="DNA/RNA polymerases"/>
    <property type="match status" value="1"/>
</dbReference>
<dbReference type="CDD" id="cd03468">
    <property type="entry name" value="PolY_like"/>
    <property type="match status" value="1"/>
</dbReference>
<dbReference type="GO" id="GO:0003684">
    <property type="term" value="F:damaged DNA binding"/>
    <property type="evidence" value="ECO:0007669"/>
    <property type="project" value="InterPro"/>
</dbReference>
<evidence type="ECO:0000256" key="1">
    <source>
        <dbReference type="ARBA" id="ARBA00022763"/>
    </source>
</evidence>
<feature type="region of interest" description="Disordered" evidence="2">
    <location>
        <begin position="1"/>
        <end position="47"/>
    </location>
</feature>
<evidence type="ECO:0000313" key="4">
    <source>
        <dbReference type="Proteomes" id="UP000051547"/>
    </source>
</evidence>
<keyword evidence="1" id="KW-0227">DNA damage</keyword>
<evidence type="ECO:0000256" key="2">
    <source>
        <dbReference type="SAM" id="MobiDB-lite"/>
    </source>
</evidence>
<reference evidence="3 4" key="1">
    <citation type="submission" date="2015-10" db="EMBL/GenBank/DDBJ databases">
        <title>Metagenome-Assembled Genomes uncover a global brackish microbiome.</title>
        <authorList>
            <person name="Hugerth L.W."/>
            <person name="Larsson J."/>
            <person name="Alneberg J."/>
            <person name="Lindh M.V."/>
            <person name="Legrand C."/>
            <person name="Pinhassi J."/>
            <person name="Andersson A.F."/>
        </authorList>
    </citation>
    <scope>NUCLEOTIDE SEQUENCE [LARGE SCALE GENOMIC DNA]</scope>
    <source>
        <strain evidence="3">BACL4 MAG-120920-bin41</strain>
    </source>
</reference>
<dbReference type="InterPro" id="IPR050356">
    <property type="entry name" value="SulA_CellDiv_inhibitor"/>
</dbReference>
<dbReference type="GO" id="GO:0006281">
    <property type="term" value="P:DNA repair"/>
    <property type="evidence" value="ECO:0007669"/>
    <property type="project" value="InterPro"/>
</dbReference>
<gene>
    <name evidence="3" type="ORF">ABR72_11905</name>
</gene>
<dbReference type="InterPro" id="IPR043502">
    <property type="entry name" value="DNA/RNA_pol_sf"/>
</dbReference>
<evidence type="ECO:0000313" key="3">
    <source>
        <dbReference type="EMBL" id="KRO78380.1"/>
    </source>
</evidence>
<feature type="compositionally biased region" description="Polar residues" evidence="2">
    <location>
        <begin position="1"/>
        <end position="36"/>
    </location>
</feature>
<dbReference type="Proteomes" id="UP000051547">
    <property type="component" value="Unassembled WGS sequence"/>
</dbReference>
<dbReference type="EMBL" id="LIBE01000518">
    <property type="protein sequence ID" value="KRO78380.1"/>
    <property type="molecule type" value="Genomic_DNA"/>
</dbReference>
<evidence type="ECO:0008006" key="5">
    <source>
        <dbReference type="Google" id="ProtNLM"/>
    </source>
</evidence>
<sequence>MIKSTSPAQLTLLPQPSSRVESPSALHSATPASQPVTALPQRAESQLTGPAPRAALVKKSRQSLWYCLYLPQLAGLVAEEQRDCLESLAQLVQEFSSAISVQPQAIVFEIRSGLNYFGGAESLHAGFKEKARTLLAARSLPSEFGYAACPTIEGSLLLARGGDNTLVYRKENLNSALGQLSIETLQLKPEPHRRLINMGIRRLGDLWRLPPAGLRRRFGSDFLALINKALGKAPEPIKNYLPPPAFVHSYELPYEVENLSRLRPVVDEMVAQLCDFLRHRELCASTIELSLLHERREATQLDVGLRQASRSQQHLMLLIDTHLDTLQIPAPVTALRLRVTQFDAFMSHSESLLIGADETPTENTANSLAQFMERLQARLGNEQVKSLTAIEEHCPEYASESVRPGRYETYPLALSGSGDAPAPSNPRPLWLLDEPLLLSLRGGSLYHRQAITLLSGPERIEARWWSGNEVCRDYYVAREGGGSRLWIYRERGGERHWYLHGYFA</sequence>